<dbReference type="Proteomes" id="UP000238415">
    <property type="component" value="Unassembled WGS sequence"/>
</dbReference>
<keyword evidence="1" id="KW-0004">4Fe-4S</keyword>
<evidence type="ECO:0000259" key="6">
    <source>
        <dbReference type="Pfam" id="PF02754"/>
    </source>
</evidence>
<gene>
    <name evidence="8" type="primary">glpC</name>
    <name evidence="8" type="ORF">MOHU_26310</name>
</gene>
<protein>
    <submittedName>
        <fullName evidence="8">Anaerobic glycerol-3-phosphate dehydrogenase subunit C</fullName>
    </submittedName>
</protein>
<dbReference type="GO" id="GO:0016491">
    <property type="term" value="F:oxidoreductase activity"/>
    <property type="evidence" value="ECO:0007669"/>
    <property type="project" value="UniProtKB-KW"/>
</dbReference>
<dbReference type="AlphaFoldDB" id="A0A2T0AK09"/>
<dbReference type="EMBL" id="PVXM01000061">
    <property type="protein sequence ID" value="PRR68699.1"/>
    <property type="molecule type" value="Genomic_DNA"/>
</dbReference>
<dbReference type="Gene3D" id="1.10.1060.10">
    <property type="entry name" value="Alpha-helical ferredoxin"/>
    <property type="match status" value="1"/>
</dbReference>
<dbReference type="GO" id="GO:0051539">
    <property type="term" value="F:4 iron, 4 sulfur cluster binding"/>
    <property type="evidence" value="ECO:0007669"/>
    <property type="project" value="UniProtKB-KW"/>
</dbReference>
<dbReference type="InterPro" id="IPR051460">
    <property type="entry name" value="HdrC_iron-sulfur_subunit"/>
</dbReference>
<evidence type="ECO:0000313" key="9">
    <source>
        <dbReference type="Proteomes" id="UP000238415"/>
    </source>
</evidence>
<name>A0A2T0AK09_9FIRM</name>
<proteinExistence type="predicted"/>
<dbReference type="GO" id="GO:0005886">
    <property type="term" value="C:plasma membrane"/>
    <property type="evidence" value="ECO:0007669"/>
    <property type="project" value="TreeGrafter"/>
</dbReference>
<keyword evidence="5" id="KW-0411">Iron-sulfur</keyword>
<dbReference type="RefSeq" id="WP_170066415.1">
    <property type="nucleotide sequence ID" value="NZ_CP136419.1"/>
</dbReference>
<evidence type="ECO:0000313" key="8">
    <source>
        <dbReference type="EMBL" id="PRR68699.1"/>
    </source>
</evidence>
<dbReference type="GO" id="GO:0046872">
    <property type="term" value="F:metal ion binding"/>
    <property type="evidence" value="ECO:0007669"/>
    <property type="project" value="UniProtKB-KW"/>
</dbReference>
<keyword evidence="4" id="KW-0408">Iron</keyword>
<evidence type="ECO:0000259" key="7">
    <source>
        <dbReference type="Pfam" id="PF13183"/>
    </source>
</evidence>
<keyword evidence="9" id="KW-1185">Reference proteome</keyword>
<evidence type="ECO:0000256" key="3">
    <source>
        <dbReference type="ARBA" id="ARBA00023002"/>
    </source>
</evidence>
<dbReference type="SUPFAM" id="SSF46548">
    <property type="entry name" value="alpha-helical ferredoxin"/>
    <property type="match status" value="1"/>
</dbReference>
<feature type="domain" description="Cysteine-rich" evidence="6">
    <location>
        <begin position="273"/>
        <end position="360"/>
    </location>
</feature>
<evidence type="ECO:0000256" key="5">
    <source>
        <dbReference type="ARBA" id="ARBA00023014"/>
    </source>
</evidence>
<evidence type="ECO:0000256" key="2">
    <source>
        <dbReference type="ARBA" id="ARBA00022723"/>
    </source>
</evidence>
<dbReference type="Pfam" id="PF13183">
    <property type="entry name" value="Fer4_8"/>
    <property type="match status" value="1"/>
</dbReference>
<accession>A0A2T0AK09</accession>
<dbReference type="PANTHER" id="PTHR43255:SF1">
    <property type="entry name" value="IRON-SULFUR-BINDING OXIDOREDUCTASE FADF-RELATED"/>
    <property type="match status" value="1"/>
</dbReference>
<feature type="domain" description="Cysteine-rich" evidence="6">
    <location>
        <begin position="147"/>
        <end position="231"/>
    </location>
</feature>
<keyword evidence="2" id="KW-0479">Metal-binding</keyword>
<dbReference type="PROSITE" id="PS00198">
    <property type="entry name" value="4FE4S_FER_1"/>
    <property type="match status" value="1"/>
</dbReference>
<organism evidence="8 9">
    <name type="scientific">Neomoorella humiferrea</name>
    <dbReference type="NCBI Taxonomy" id="676965"/>
    <lineage>
        <taxon>Bacteria</taxon>
        <taxon>Bacillati</taxon>
        <taxon>Bacillota</taxon>
        <taxon>Clostridia</taxon>
        <taxon>Neomoorellales</taxon>
        <taxon>Neomoorellaceae</taxon>
        <taxon>Neomoorella</taxon>
    </lineage>
</organism>
<keyword evidence="3" id="KW-0560">Oxidoreductase</keyword>
<evidence type="ECO:0000256" key="1">
    <source>
        <dbReference type="ARBA" id="ARBA00022485"/>
    </source>
</evidence>
<dbReference type="InterPro" id="IPR017900">
    <property type="entry name" value="4Fe4S_Fe_S_CS"/>
</dbReference>
<evidence type="ECO:0000256" key="4">
    <source>
        <dbReference type="ARBA" id="ARBA00023004"/>
    </source>
</evidence>
<dbReference type="Pfam" id="PF02754">
    <property type="entry name" value="CCG"/>
    <property type="match status" value="2"/>
</dbReference>
<dbReference type="InterPro" id="IPR017896">
    <property type="entry name" value="4Fe4S_Fe-S-bd"/>
</dbReference>
<dbReference type="InterPro" id="IPR004017">
    <property type="entry name" value="Cys_rich_dom"/>
</dbReference>
<reference evidence="8 9" key="1">
    <citation type="submission" date="2018-03" db="EMBL/GenBank/DDBJ databases">
        <title>Genome sequence of Moorella humiferrea DSM 23265.</title>
        <authorList>
            <person name="Poehlein A."/>
            <person name="Daniel R."/>
        </authorList>
    </citation>
    <scope>NUCLEOTIDE SEQUENCE [LARGE SCALE GENOMIC DNA]</scope>
    <source>
        <strain evidence="8 9">DSM 23265</strain>
    </source>
</reference>
<dbReference type="InterPro" id="IPR009051">
    <property type="entry name" value="Helical_ferredxn"/>
</dbReference>
<feature type="domain" description="4Fe-4S ferredoxin-type" evidence="7">
    <location>
        <begin position="14"/>
        <end position="80"/>
    </location>
</feature>
<dbReference type="PANTHER" id="PTHR43255">
    <property type="entry name" value="IRON-SULFUR-BINDING OXIDOREDUCTASE FADF-RELATED-RELATED"/>
    <property type="match status" value="1"/>
</dbReference>
<sequence>MEKKFYYTGLQEEATICGRCGYCRDVCPAFAAGGWETYSPRGKLALVQAMKNNEYPPKLVERVYQCTLCSACREACHVNIDTRKMWLELRHRIVSAGLAPEAMYSLKETVLAKGNISGEDPQSRLLWAENLGEELPVGLTGKKQAEVLYFLGCVASLYPAAFSISQSMVKIMLKAGVNFTTLGADEICCGFPLLAAGMPEEAAQLAVRNIAKVEALAPSLIVTTCPSCLHTWKHEYPRLLNRALPVPILHSSQYLLRLVEEGRLNISTRKEVVTYHDPCDLGRNNGIYEEPRQLITSVPGIELIEMERNRANSLCCGGGGNLEMVDQQLSAAIGSLKVEMIKRTGAQTVITTCQQCKRTIGGAIRKARVRVRVQDLTEFIVSSLKNC</sequence>
<comment type="caution">
    <text evidence="8">The sequence shown here is derived from an EMBL/GenBank/DDBJ whole genome shotgun (WGS) entry which is preliminary data.</text>
</comment>